<sequence>MGFEDIKNGAKDALGNAANGEGGLNGAVDGLQEQHGDKLGGLNEKVDGLQEQHGDKLNKAGDFLKDKLGNNE</sequence>
<dbReference type="AlphaFoldDB" id="A0AAE4C818"/>
<protein>
    <submittedName>
        <fullName evidence="2">Uncharacterized protein</fullName>
    </submittedName>
</protein>
<feature type="compositionally biased region" description="Basic and acidic residues" evidence="1">
    <location>
        <begin position="1"/>
        <end position="10"/>
    </location>
</feature>
<comment type="caution">
    <text evidence="2">The sequence shown here is derived from an EMBL/GenBank/DDBJ whole genome shotgun (WGS) entry which is preliminary data.</text>
</comment>
<dbReference type="RefSeq" id="WP_309850308.1">
    <property type="nucleotide sequence ID" value="NZ_BAAAIU010000023.1"/>
</dbReference>
<gene>
    <name evidence="2" type="ORF">J2S35_000895</name>
</gene>
<accession>A0AAE4C818</accession>
<organism evidence="2 3">
    <name type="scientific">Falsarthrobacter nasiphocae</name>
    <dbReference type="NCBI Taxonomy" id="189863"/>
    <lineage>
        <taxon>Bacteria</taxon>
        <taxon>Bacillati</taxon>
        <taxon>Actinomycetota</taxon>
        <taxon>Actinomycetes</taxon>
        <taxon>Micrococcales</taxon>
        <taxon>Micrococcaceae</taxon>
        <taxon>Falsarthrobacter</taxon>
    </lineage>
</organism>
<proteinExistence type="predicted"/>
<feature type="compositionally biased region" description="Basic and acidic residues" evidence="1">
    <location>
        <begin position="32"/>
        <end position="72"/>
    </location>
</feature>
<name>A0AAE4C818_9MICC</name>
<reference evidence="2" key="1">
    <citation type="submission" date="2023-07" db="EMBL/GenBank/DDBJ databases">
        <title>Sequencing the genomes of 1000 actinobacteria strains.</title>
        <authorList>
            <person name="Klenk H.-P."/>
        </authorList>
    </citation>
    <scope>NUCLEOTIDE SEQUENCE</scope>
    <source>
        <strain evidence="2">DSM 13988</strain>
    </source>
</reference>
<evidence type="ECO:0000313" key="2">
    <source>
        <dbReference type="EMBL" id="MDR6891955.1"/>
    </source>
</evidence>
<dbReference type="EMBL" id="JAVDUI010000001">
    <property type="protein sequence ID" value="MDR6891955.1"/>
    <property type="molecule type" value="Genomic_DNA"/>
</dbReference>
<keyword evidence="3" id="KW-1185">Reference proteome</keyword>
<feature type="region of interest" description="Disordered" evidence="1">
    <location>
        <begin position="1"/>
        <end position="72"/>
    </location>
</feature>
<dbReference type="Proteomes" id="UP001247307">
    <property type="component" value="Unassembled WGS sequence"/>
</dbReference>
<evidence type="ECO:0000313" key="3">
    <source>
        <dbReference type="Proteomes" id="UP001247307"/>
    </source>
</evidence>
<evidence type="ECO:0000256" key="1">
    <source>
        <dbReference type="SAM" id="MobiDB-lite"/>
    </source>
</evidence>